<comment type="similarity">
    <text evidence="1 4">Belongs to the D-isomer specific 2-hydroxyacid dehydrogenase family.</text>
</comment>
<evidence type="ECO:0000313" key="8">
    <source>
        <dbReference type="Proteomes" id="UP000198508"/>
    </source>
</evidence>
<dbReference type="AlphaFoldDB" id="A0A1I0BRR3"/>
<feature type="domain" description="D-isomer specific 2-hydroxyacid dehydrogenase NAD-binding" evidence="6">
    <location>
        <begin position="107"/>
        <end position="283"/>
    </location>
</feature>
<keyword evidence="8" id="KW-1185">Reference proteome</keyword>
<dbReference type="InterPro" id="IPR006140">
    <property type="entry name" value="D-isomer_DH_NAD-bd"/>
</dbReference>
<dbReference type="InterPro" id="IPR050418">
    <property type="entry name" value="D-iso_2-hydroxyacid_DH_PdxB"/>
</dbReference>
<reference evidence="8" key="1">
    <citation type="submission" date="2016-10" db="EMBL/GenBank/DDBJ databases">
        <authorList>
            <person name="Varghese N."/>
            <person name="Submissions S."/>
        </authorList>
    </citation>
    <scope>NUCLEOTIDE SEQUENCE [LARGE SCALE GENOMIC DNA]</scope>
    <source>
        <strain evidence="8">NLAE-zl-G277</strain>
    </source>
</reference>
<dbReference type="Pfam" id="PF02826">
    <property type="entry name" value="2-Hacid_dh_C"/>
    <property type="match status" value="1"/>
</dbReference>
<evidence type="ECO:0000256" key="3">
    <source>
        <dbReference type="ARBA" id="ARBA00023027"/>
    </source>
</evidence>
<dbReference type="GO" id="GO:0051287">
    <property type="term" value="F:NAD binding"/>
    <property type="evidence" value="ECO:0007669"/>
    <property type="project" value="InterPro"/>
</dbReference>
<organism evidence="7 8">
    <name type="scientific">Enterocloster lavalensis</name>
    <dbReference type="NCBI Taxonomy" id="460384"/>
    <lineage>
        <taxon>Bacteria</taxon>
        <taxon>Bacillati</taxon>
        <taxon>Bacillota</taxon>
        <taxon>Clostridia</taxon>
        <taxon>Lachnospirales</taxon>
        <taxon>Lachnospiraceae</taxon>
        <taxon>Enterocloster</taxon>
    </lineage>
</organism>
<dbReference type="InterPro" id="IPR036291">
    <property type="entry name" value="NAD(P)-bd_dom_sf"/>
</dbReference>
<evidence type="ECO:0000259" key="6">
    <source>
        <dbReference type="Pfam" id="PF02826"/>
    </source>
</evidence>
<dbReference type="Proteomes" id="UP000198508">
    <property type="component" value="Unassembled WGS sequence"/>
</dbReference>
<dbReference type="GO" id="GO:0016616">
    <property type="term" value="F:oxidoreductase activity, acting on the CH-OH group of donors, NAD or NADP as acceptor"/>
    <property type="evidence" value="ECO:0007669"/>
    <property type="project" value="InterPro"/>
</dbReference>
<dbReference type="SUPFAM" id="SSF51735">
    <property type="entry name" value="NAD(P)-binding Rossmann-fold domains"/>
    <property type="match status" value="1"/>
</dbReference>
<dbReference type="PANTHER" id="PTHR43761:SF1">
    <property type="entry name" value="D-ISOMER SPECIFIC 2-HYDROXYACID DEHYDROGENASE CATALYTIC DOMAIN-CONTAINING PROTEIN-RELATED"/>
    <property type="match status" value="1"/>
</dbReference>
<dbReference type="PANTHER" id="PTHR43761">
    <property type="entry name" value="D-ISOMER SPECIFIC 2-HYDROXYACID DEHYDROGENASE FAMILY PROTEIN (AFU_ORTHOLOGUE AFUA_1G13630)"/>
    <property type="match status" value="1"/>
</dbReference>
<sequence length="325" mass="36052">MKVVITDYQYENIDQEKKIIGDAGLKLAEYQIKDAKQLIGLIDDADAVITQYSDMNREVIEHLQHCKMIIKYGIGVNNIDVMAATEKGIYVCNVPDYGVEEVSDHAIAMIFALSKKLPIITKALRNGDWGYSSVVPLYRFSESVVGLVGLGRIPQLVAKKLKGFGVRILAYDPYVMPETAEESGVELVDFDTLCKESDYISIHCPQTGGTNHLFNKRVFQMMKKTAFIINTARGPVVCEEDLVEALESGEIAGAALDVFENEPVCADHKLLSMDQVIATPHCAWYSIEAITSLQRKTAEEVVNVLAGNAPFNCVNRMELQNKHTS</sequence>
<evidence type="ECO:0000256" key="2">
    <source>
        <dbReference type="ARBA" id="ARBA00023002"/>
    </source>
</evidence>
<evidence type="ECO:0000256" key="1">
    <source>
        <dbReference type="ARBA" id="ARBA00005854"/>
    </source>
</evidence>
<evidence type="ECO:0000259" key="5">
    <source>
        <dbReference type="Pfam" id="PF00389"/>
    </source>
</evidence>
<dbReference type="EMBL" id="FOIM01000002">
    <property type="protein sequence ID" value="SET09319.1"/>
    <property type="molecule type" value="Genomic_DNA"/>
</dbReference>
<dbReference type="GO" id="GO:0003714">
    <property type="term" value="F:transcription corepressor activity"/>
    <property type="evidence" value="ECO:0007669"/>
    <property type="project" value="InterPro"/>
</dbReference>
<evidence type="ECO:0000256" key="4">
    <source>
        <dbReference type="RuleBase" id="RU003719"/>
    </source>
</evidence>
<dbReference type="FunFam" id="3.40.50.720:FF:000203">
    <property type="entry name" value="D-3-phosphoglycerate dehydrogenase (SerA)"/>
    <property type="match status" value="1"/>
</dbReference>
<gene>
    <name evidence="7" type="ORF">SAMN05216313_10285</name>
</gene>
<evidence type="ECO:0000313" key="7">
    <source>
        <dbReference type="EMBL" id="SET09319.1"/>
    </source>
</evidence>
<name>A0A1I0BRR3_9FIRM</name>
<proteinExistence type="inferred from homology"/>
<dbReference type="GeneID" id="93278849"/>
<dbReference type="Gene3D" id="3.40.50.720">
    <property type="entry name" value="NAD(P)-binding Rossmann-like Domain"/>
    <property type="match status" value="2"/>
</dbReference>
<keyword evidence="2 4" id="KW-0560">Oxidoreductase</keyword>
<dbReference type="Pfam" id="PF00389">
    <property type="entry name" value="2-Hacid_dh"/>
    <property type="match status" value="1"/>
</dbReference>
<protein>
    <submittedName>
        <fullName evidence="7">D-3-phosphoglycerate dehydrogenase</fullName>
    </submittedName>
</protein>
<accession>A0A1I0BRR3</accession>
<dbReference type="InterPro" id="IPR043322">
    <property type="entry name" value="CtBP"/>
</dbReference>
<dbReference type="SUPFAM" id="SSF52283">
    <property type="entry name" value="Formate/glycerate dehydrogenase catalytic domain-like"/>
    <property type="match status" value="1"/>
</dbReference>
<dbReference type="STRING" id="460384.SAMN05216313_10285"/>
<feature type="domain" description="D-isomer specific 2-hydroxyacid dehydrogenase catalytic" evidence="5">
    <location>
        <begin position="14"/>
        <end position="315"/>
    </location>
</feature>
<dbReference type="InterPro" id="IPR006139">
    <property type="entry name" value="D-isomer_2_OHA_DH_cat_dom"/>
</dbReference>
<dbReference type="CDD" id="cd05299">
    <property type="entry name" value="CtBP_dh"/>
    <property type="match status" value="1"/>
</dbReference>
<dbReference type="RefSeq" id="WP_092360714.1">
    <property type="nucleotide sequence ID" value="NZ_CABJCG010000001.1"/>
</dbReference>
<keyword evidence="3" id="KW-0520">NAD</keyword>